<protein>
    <submittedName>
        <fullName evidence="1">Glycosyltransferase family 64 protein C4</fullName>
    </submittedName>
</protein>
<keyword evidence="1" id="KW-0808">Transferase</keyword>
<evidence type="ECO:0000313" key="1">
    <source>
        <dbReference type="EMBL" id="PQP96931.1"/>
    </source>
</evidence>
<dbReference type="PANTHER" id="PTHR48410">
    <property type="entry name" value="GLYCOSYLINOSITOL PHOSPHORYLCERAMIDE MANNOSYL TRANSFERASE 1"/>
    <property type="match status" value="1"/>
</dbReference>
<dbReference type="InterPro" id="IPR053318">
    <property type="entry name" value="GT64"/>
</dbReference>
<dbReference type="PANTHER" id="PTHR48410:SF1">
    <property type="entry name" value="GLYCOSYLINOSITOL PHOSPHORYLCERAMIDE MANNOSYL TRANSFERASE 1"/>
    <property type="match status" value="1"/>
</dbReference>
<sequence>MRGSLWNRRTVQRLRQALISTVGSMKIKLLLCCCIGFTLIALASRASDFMGWTNHTAALERFSDSRKGYSIVMNTWKRYDLLKHQFLTILDAPGLIRYILCGVNQVLLQIL</sequence>
<dbReference type="AlphaFoldDB" id="A0A314XRV1"/>
<dbReference type="OrthoDB" id="5954868at2759"/>
<proteinExistence type="predicted"/>
<accession>A0A314XRV1</accession>
<organism evidence="1 2">
    <name type="scientific">Prunus yedoensis var. nudiflora</name>
    <dbReference type="NCBI Taxonomy" id="2094558"/>
    <lineage>
        <taxon>Eukaryota</taxon>
        <taxon>Viridiplantae</taxon>
        <taxon>Streptophyta</taxon>
        <taxon>Embryophyta</taxon>
        <taxon>Tracheophyta</taxon>
        <taxon>Spermatophyta</taxon>
        <taxon>Magnoliopsida</taxon>
        <taxon>eudicotyledons</taxon>
        <taxon>Gunneridae</taxon>
        <taxon>Pentapetalae</taxon>
        <taxon>rosids</taxon>
        <taxon>fabids</taxon>
        <taxon>Rosales</taxon>
        <taxon>Rosaceae</taxon>
        <taxon>Amygdaloideae</taxon>
        <taxon>Amygdaleae</taxon>
        <taxon>Prunus</taxon>
    </lineage>
</organism>
<gene>
    <name evidence="1" type="ORF">Pyn_12166</name>
</gene>
<dbReference type="EMBL" id="PJQY01002046">
    <property type="protein sequence ID" value="PQP96931.1"/>
    <property type="molecule type" value="Genomic_DNA"/>
</dbReference>
<reference evidence="1 2" key="1">
    <citation type="submission" date="2018-02" db="EMBL/GenBank/DDBJ databases">
        <title>Draft genome of wild Prunus yedoensis var. nudiflora.</title>
        <authorList>
            <person name="Baek S."/>
            <person name="Kim J.-H."/>
            <person name="Choi K."/>
            <person name="Kim G.-B."/>
            <person name="Cho A."/>
            <person name="Jang H."/>
            <person name="Shin C.-H."/>
            <person name="Yu H.-J."/>
            <person name="Mun J.-H."/>
        </authorList>
    </citation>
    <scope>NUCLEOTIDE SEQUENCE [LARGE SCALE GENOMIC DNA]</scope>
    <source>
        <strain evidence="2">cv. Jeju island</strain>
        <tissue evidence="1">Leaf</tissue>
    </source>
</reference>
<dbReference type="Proteomes" id="UP000250321">
    <property type="component" value="Unassembled WGS sequence"/>
</dbReference>
<dbReference type="GO" id="GO:0016740">
    <property type="term" value="F:transferase activity"/>
    <property type="evidence" value="ECO:0007669"/>
    <property type="project" value="UniProtKB-KW"/>
</dbReference>
<comment type="caution">
    <text evidence="1">The sequence shown here is derived from an EMBL/GenBank/DDBJ whole genome shotgun (WGS) entry which is preliminary data.</text>
</comment>
<evidence type="ECO:0000313" key="2">
    <source>
        <dbReference type="Proteomes" id="UP000250321"/>
    </source>
</evidence>
<dbReference type="STRING" id="2094558.A0A314XRV1"/>
<name>A0A314XRV1_PRUYE</name>
<keyword evidence="2" id="KW-1185">Reference proteome</keyword>